<feature type="domain" description="Signal transduction histidine kinase subgroup 3 dimerisation and phosphoacceptor" evidence="10">
    <location>
        <begin position="262"/>
        <end position="327"/>
    </location>
</feature>
<dbReference type="EMBL" id="CP045851">
    <property type="protein sequence ID" value="QGG96827.1"/>
    <property type="molecule type" value="Genomic_DNA"/>
</dbReference>
<keyword evidence="5" id="KW-0547">Nucleotide-binding</keyword>
<name>A0A5Q2RRQ4_9ACTN</name>
<dbReference type="RefSeq" id="WP_153760929.1">
    <property type="nucleotide sequence ID" value="NZ_CP045851.1"/>
</dbReference>
<keyword evidence="12" id="KW-1185">Reference proteome</keyword>
<evidence type="ECO:0000256" key="7">
    <source>
        <dbReference type="ARBA" id="ARBA00022840"/>
    </source>
</evidence>
<dbReference type="Pfam" id="PF07730">
    <property type="entry name" value="HisKA_3"/>
    <property type="match status" value="1"/>
</dbReference>
<evidence type="ECO:0000259" key="10">
    <source>
        <dbReference type="Pfam" id="PF07730"/>
    </source>
</evidence>
<evidence type="ECO:0000256" key="2">
    <source>
        <dbReference type="ARBA" id="ARBA00012438"/>
    </source>
</evidence>
<dbReference type="Proteomes" id="UP000334019">
    <property type="component" value="Chromosome"/>
</dbReference>
<dbReference type="GO" id="GO:0046983">
    <property type="term" value="F:protein dimerization activity"/>
    <property type="evidence" value="ECO:0007669"/>
    <property type="project" value="InterPro"/>
</dbReference>
<dbReference type="AlphaFoldDB" id="A0A5Q2RRQ4"/>
<dbReference type="CDD" id="cd16917">
    <property type="entry name" value="HATPase_UhpB-NarQ-NarX-like"/>
    <property type="match status" value="1"/>
</dbReference>
<dbReference type="SUPFAM" id="SSF55781">
    <property type="entry name" value="GAF domain-like"/>
    <property type="match status" value="1"/>
</dbReference>
<dbReference type="InterPro" id="IPR003594">
    <property type="entry name" value="HATPase_dom"/>
</dbReference>
<evidence type="ECO:0000256" key="6">
    <source>
        <dbReference type="ARBA" id="ARBA00022777"/>
    </source>
</evidence>
<dbReference type="GO" id="GO:0000155">
    <property type="term" value="F:phosphorelay sensor kinase activity"/>
    <property type="evidence" value="ECO:0007669"/>
    <property type="project" value="InterPro"/>
</dbReference>
<proteinExistence type="predicted"/>
<evidence type="ECO:0000259" key="9">
    <source>
        <dbReference type="Pfam" id="PF02518"/>
    </source>
</evidence>
<keyword evidence="6 11" id="KW-0418">Kinase</keyword>
<dbReference type="GO" id="GO:0016020">
    <property type="term" value="C:membrane"/>
    <property type="evidence" value="ECO:0007669"/>
    <property type="project" value="InterPro"/>
</dbReference>
<accession>A0A5Q2RRQ4</accession>
<dbReference type="InterPro" id="IPR050482">
    <property type="entry name" value="Sensor_HK_TwoCompSys"/>
</dbReference>
<feature type="domain" description="Histidine kinase/HSP90-like ATPase" evidence="9">
    <location>
        <begin position="369"/>
        <end position="453"/>
    </location>
</feature>
<keyword evidence="4" id="KW-0808">Transferase</keyword>
<dbReference type="EC" id="2.7.13.3" evidence="2"/>
<evidence type="ECO:0000256" key="4">
    <source>
        <dbReference type="ARBA" id="ARBA00022679"/>
    </source>
</evidence>
<sequence>MNRRVLDVLIGGGASLLAAGAVGATALAAAALVAGELPGREGWGVAPVLVATGVGAATWRPARRVAREAARRGGTGGLRATDRIVRTVAGSRGELGESEVVVELAAAVRHGFAARRVAVWQAGTAGELVLAAVVPGATAPGPSVGLDAPTLRALRGAGVVGRAWLELWLPAVLVDVADDEVRAVPVTHEDVVLALVVLARPTAARFTPAEDALLADLGDRLGVVLHNRVLDATLQTTLADLRRTNEELRASRVRLVTAADAERRRIERDLHDGAQQRLVALAVHLRLAEQTISEDPAATPEVLGTLGAELREAIADLRNLAHGIYPPLLMDAGLVEAVRAAADRSPAPVSMSTDGVRRYPSEVEAAAYFCCVEALQNVAKHAPTASVRVTIVDAGDGQLVLAVEDDGPGFDPGAVVAGHGLMNMADRVGAVGGRITWAAAPGGGTRVDVRFDVDTPVGG</sequence>
<keyword evidence="3" id="KW-0597">Phosphoprotein</keyword>
<dbReference type="PANTHER" id="PTHR24421">
    <property type="entry name" value="NITRATE/NITRITE SENSOR PROTEIN NARX-RELATED"/>
    <property type="match status" value="1"/>
</dbReference>
<evidence type="ECO:0000313" key="12">
    <source>
        <dbReference type="Proteomes" id="UP000334019"/>
    </source>
</evidence>
<dbReference type="InterPro" id="IPR011712">
    <property type="entry name" value="Sig_transdc_His_kin_sub3_dim/P"/>
</dbReference>
<keyword evidence="8" id="KW-0902">Two-component regulatory system</keyword>
<protein>
    <recommendedName>
        <fullName evidence="2">histidine kinase</fullName>
        <ecNumber evidence="2">2.7.13.3</ecNumber>
    </recommendedName>
</protein>
<dbReference type="InterPro" id="IPR036890">
    <property type="entry name" value="HATPase_C_sf"/>
</dbReference>
<keyword evidence="7" id="KW-0067">ATP-binding</keyword>
<dbReference type="KEGG" id="atq:GH723_17940"/>
<evidence type="ECO:0000256" key="3">
    <source>
        <dbReference type="ARBA" id="ARBA00022553"/>
    </source>
</evidence>
<gene>
    <name evidence="11" type="ORF">GH723_17940</name>
</gene>
<comment type="catalytic activity">
    <reaction evidence="1">
        <text>ATP + protein L-histidine = ADP + protein N-phospho-L-histidine.</text>
        <dbReference type="EC" id="2.7.13.3"/>
    </reaction>
</comment>
<evidence type="ECO:0000256" key="5">
    <source>
        <dbReference type="ARBA" id="ARBA00022741"/>
    </source>
</evidence>
<reference evidence="11 12" key="1">
    <citation type="submission" date="2019-11" db="EMBL/GenBank/DDBJ databases">
        <authorList>
            <person name="He Y."/>
        </authorList>
    </citation>
    <scope>NUCLEOTIDE SEQUENCE [LARGE SCALE GENOMIC DNA]</scope>
    <source>
        <strain evidence="11 12">SCSIO 58843</strain>
    </source>
</reference>
<dbReference type="Gene3D" id="3.30.565.10">
    <property type="entry name" value="Histidine kinase-like ATPase, C-terminal domain"/>
    <property type="match status" value="1"/>
</dbReference>
<dbReference type="Pfam" id="PF02518">
    <property type="entry name" value="HATPase_c"/>
    <property type="match status" value="1"/>
</dbReference>
<evidence type="ECO:0000256" key="1">
    <source>
        <dbReference type="ARBA" id="ARBA00000085"/>
    </source>
</evidence>
<dbReference type="GO" id="GO:0005524">
    <property type="term" value="F:ATP binding"/>
    <property type="evidence" value="ECO:0007669"/>
    <property type="project" value="UniProtKB-KW"/>
</dbReference>
<dbReference type="Gene3D" id="1.20.5.1930">
    <property type="match status" value="1"/>
</dbReference>
<organism evidence="11 12">
    <name type="scientific">Actinomarinicola tropica</name>
    <dbReference type="NCBI Taxonomy" id="2789776"/>
    <lineage>
        <taxon>Bacteria</taxon>
        <taxon>Bacillati</taxon>
        <taxon>Actinomycetota</taxon>
        <taxon>Acidimicrobiia</taxon>
        <taxon>Acidimicrobiales</taxon>
        <taxon>Iamiaceae</taxon>
        <taxon>Actinomarinicola</taxon>
    </lineage>
</organism>
<evidence type="ECO:0000313" key="11">
    <source>
        <dbReference type="EMBL" id="QGG96827.1"/>
    </source>
</evidence>
<dbReference type="SUPFAM" id="SSF55874">
    <property type="entry name" value="ATPase domain of HSP90 chaperone/DNA topoisomerase II/histidine kinase"/>
    <property type="match status" value="1"/>
</dbReference>
<dbReference type="PANTHER" id="PTHR24421:SF10">
    <property type="entry name" value="NITRATE_NITRITE SENSOR PROTEIN NARQ"/>
    <property type="match status" value="1"/>
</dbReference>
<evidence type="ECO:0000256" key="8">
    <source>
        <dbReference type="ARBA" id="ARBA00023012"/>
    </source>
</evidence>